<evidence type="ECO:0000256" key="1">
    <source>
        <dbReference type="ARBA" id="ARBA00001974"/>
    </source>
</evidence>
<gene>
    <name evidence="6" type="ORF">EV678_2520</name>
</gene>
<dbReference type="InterPro" id="IPR006058">
    <property type="entry name" value="2Fe2S_fd_BS"/>
</dbReference>
<dbReference type="InterPro" id="IPR001041">
    <property type="entry name" value="2Fe-2S_ferredoxin-type"/>
</dbReference>
<keyword evidence="2" id="KW-0411">Iron-sulfur</keyword>
<name>A0ABY0IN47_9RHOO</name>
<organism evidence="6 7">
    <name type="scientific">Azospira oryzae</name>
    <dbReference type="NCBI Taxonomy" id="146939"/>
    <lineage>
        <taxon>Bacteria</taxon>
        <taxon>Pseudomonadati</taxon>
        <taxon>Pseudomonadota</taxon>
        <taxon>Betaproteobacteria</taxon>
        <taxon>Rhodocyclales</taxon>
        <taxon>Rhodocyclaceae</taxon>
        <taxon>Azospira</taxon>
    </lineage>
</organism>
<dbReference type="SUPFAM" id="SSF63380">
    <property type="entry name" value="Riboflavin synthase domain-like"/>
    <property type="match status" value="1"/>
</dbReference>
<dbReference type="RefSeq" id="WP_130459757.1">
    <property type="nucleotide sequence ID" value="NZ_SHKM01000002.1"/>
</dbReference>
<dbReference type="PANTHER" id="PTHR47354">
    <property type="entry name" value="NADH OXIDOREDUCTASE HCR"/>
    <property type="match status" value="1"/>
</dbReference>
<dbReference type="PROSITE" id="PS51384">
    <property type="entry name" value="FAD_FR"/>
    <property type="match status" value="1"/>
</dbReference>
<dbReference type="Pfam" id="PF00111">
    <property type="entry name" value="Fer2"/>
    <property type="match status" value="1"/>
</dbReference>
<dbReference type="InterPro" id="IPR008333">
    <property type="entry name" value="Cbr1-like_FAD-bd_dom"/>
</dbReference>
<evidence type="ECO:0000259" key="4">
    <source>
        <dbReference type="PROSITE" id="PS51085"/>
    </source>
</evidence>
<dbReference type="Gene3D" id="2.40.30.10">
    <property type="entry name" value="Translation factors"/>
    <property type="match status" value="1"/>
</dbReference>
<keyword evidence="7" id="KW-1185">Reference proteome</keyword>
<proteinExistence type="predicted"/>
<evidence type="ECO:0000256" key="3">
    <source>
        <dbReference type="ARBA" id="ARBA00034078"/>
    </source>
</evidence>
<dbReference type="SUPFAM" id="SSF52343">
    <property type="entry name" value="Ferredoxin reductase-like, C-terminal NADP-linked domain"/>
    <property type="match status" value="1"/>
</dbReference>
<accession>A0ABY0IN47</accession>
<comment type="caution">
    <text evidence="6">The sequence shown here is derived from an EMBL/GenBank/DDBJ whole genome shotgun (WGS) entry which is preliminary data.</text>
</comment>
<feature type="domain" description="2Fe-2S ferredoxin-type" evidence="4">
    <location>
        <begin position="3"/>
        <end position="93"/>
    </location>
</feature>
<dbReference type="Gene3D" id="3.40.50.80">
    <property type="entry name" value="Nucleotide-binding domain of ferredoxin-NADP reductase (FNR) module"/>
    <property type="match status" value="1"/>
</dbReference>
<dbReference type="SUPFAM" id="SSF54292">
    <property type="entry name" value="2Fe-2S ferredoxin-like"/>
    <property type="match status" value="1"/>
</dbReference>
<dbReference type="EMBL" id="SHKM01000002">
    <property type="protein sequence ID" value="RZT76641.1"/>
    <property type="molecule type" value="Genomic_DNA"/>
</dbReference>
<dbReference type="InterPro" id="IPR001709">
    <property type="entry name" value="Flavoprot_Pyr_Nucl_cyt_Rdtase"/>
</dbReference>
<comment type="cofactor">
    <cofactor evidence="1">
        <name>FAD</name>
        <dbReference type="ChEBI" id="CHEBI:57692"/>
    </cofactor>
</comment>
<reference evidence="6 7" key="1">
    <citation type="submission" date="2019-02" db="EMBL/GenBank/DDBJ databases">
        <title>Genomic Encyclopedia of Type Strains, Phase IV (KMG-IV): sequencing the most valuable type-strain genomes for metagenomic binning, comparative biology and taxonomic classification.</title>
        <authorList>
            <person name="Goeker M."/>
        </authorList>
    </citation>
    <scope>NUCLEOTIDE SEQUENCE [LARGE SCALE GENOMIC DNA]</scope>
    <source>
        <strain evidence="6 7">DSM 21223</strain>
    </source>
</reference>
<protein>
    <submittedName>
        <fullName evidence="6">CDP-4-dehydro-6-deoxyglucose reductase</fullName>
    </submittedName>
</protein>
<keyword evidence="2" id="KW-0479">Metal-binding</keyword>
<keyword evidence="2" id="KW-0001">2Fe-2S</keyword>
<dbReference type="PRINTS" id="PR00410">
    <property type="entry name" value="PHEHYDRXLASE"/>
</dbReference>
<dbReference type="InterPro" id="IPR001433">
    <property type="entry name" value="OxRdtase_FAD/NAD-bd"/>
</dbReference>
<dbReference type="InterPro" id="IPR017927">
    <property type="entry name" value="FAD-bd_FR_type"/>
</dbReference>
<dbReference type="InterPro" id="IPR036010">
    <property type="entry name" value="2Fe-2S_ferredoxin-like_sf"/>
</dbReference>
<feature type="domain" description="FAD-binding FR-type" evidence="5">
    <location>
        <begin position="100"/>
        <end position="200"/>
    </location>
</feature>
<evidence type="ECO:0000313" key="7">
    <source>
        <dbReference type="Proteomes" id="UP000292136"/>
    </source>
</evidence>
<dbReference type="Gene3D" id="3.10.20.30">
    <property type="match status" value="1"/>
</dbReference>
<dbReference type="InterPro" id="IPR017938">
    <property type="entry name" value="Riboflavin_synthase-like_b-brl"/>
</dbReference>
<comment type="cofactor">
    <cofactor evidence="3">
        <name>[2Fe-2S] cluster</name>
        <dbReference type="ChEBI" id="CHEBI:190135"/>
    </cofactor>
</comment>
<dbReference type="PANTHER" id="PTHR47354:SF5">
    <property type="entry name" value="PROTEIN RFBI"/>
    <property type="match status" value="1"/>
</dbReference>
<dbReference type="PROSITE" id="PS00197">
    <property type="entry name" value="2FE2S_FER_1"/>
    <property type="match status" value="1"/>
</dbReference>
<dbReference type="InterPro" id="IPR012675">
    <property type="entry name" value="Beta-grasp_dom_sf"/>
</dbReference>
<dbReference type="InterPro" id="IPR039261">
    <property type="entry name" value="FNR_nucleotide-bd"/>
</dbReference>
<evidence type="ECO:0000256" key="2">
    <source>
        <dbReference type="ARBA" id="ARBA00022714"/>
    </source>
</evidence>
<dbReference type="PRINTS" id="PR00371">
    <property type="entry name" value="FPNCR"/>
</dbReference>
<dbReference type="Pfam" id="PF00970">
    <property type="entry name" value="FAD_binding_6"/>
    <property type="match status" value="1"/>
</dbReference>
<dbReference type="InterPro" id="IPR050415">
    <property type="entry name" value="MRET"/>
</dbReference>
<keyword evidence="2" id="KW-0408">Iron</keyword>
<dbReference type="CDD" id="cd00207">
    <property type="entry name" value="fer2"/>
    <property type="match status" value="1"/>
</dbReference>
<dbReference type="Pfam" id="PF00175">
    <property type="entry name" value="NAD_binding_1"/>
    <property type="match status" value="1"/>
</dbReference>
<dbReference type="Proteomes" id="UP000292136">
    <property type="component" value="Unassembled WGS sequence"/>
</dbReference>
<dbReference type="PROSITE" id="PS51085">
    <property type="entry name" value="2FE2S_FER_2"/>
    <property type="match status" value="1"/>
</dbReference>
<dbReference type="CDD" id="cd06189">
    <property type="entry name" value="flavin_oxioreductase"/>
    <property type="match status" value="1"/>
</dbReference>
<evidence type="ECO:0000313" key="6">
    <source>
        <dbReference type="EMBL" id="RZT76641.1"/>
    </source>
</evidence>
<evidence type="ECO:0000259" key="5">
    <source>
        <dbReference type="PROSITE" id="PS51384"/>
    </source>
</evidence>
<sequence>MSFSVTIEPGQHHFAAESDETILEAALRQGLTMPYGCRDGACGACKGKVLCGEVDHGKSQPHALTEADKAAGLTLFCCAKAKTDLTLECREVRSASDIPVKTLPSRVEKMEKVAADVMVLHLRLPATERFQFLTGQYVDILLKDGKRRSFSLANAPHDDAFLQLHIRLVPGGLFTEHVFNGMKERDILRLNGPHGSFFLREDSDKPMILLAGGTGFAPIKAIVEHALYTQSKRPMVIYWGNRNKAGLYMDELPARWAAEHSHIIYVPVLSEPAATDGWNGRTGLVHEAVMQDFPDLSGHQVYVCGAPVMVEAAKRDFTGRCGLPEAEFFADSFTFSS</sequence>